<sequence>MFDNTFLNRVAHKLAWAVLLPLCLAWSAWAAWGRPAAQYVPNVQPELPAEWEGRPLRPLALSAVEERFADRFPGSIARLTNGRQVLVLRTVLQPTRMLHPAADCYRGLGWRVGTQVLWRDAQGELWRCFEVERGGVRQRVCERIVDAQGRGFTDASSWYWSAALGQSHGPWRAVTVAQPL</sequence>
<protein>
    <submittedName>
        <fullName evidence="2">Uncharacterized protein</fullName>
    </submittedName>
</protein>
<organism evidence="2 3">
    <name type="scientific">Ramlibacter humi</name>
    <dbReference type="NCBI Taxonomy" id="2530451"/>
    <lineage>
        <taxon>Bacteria</taxon>
        <taxon>Pseudomonadati</taxon>
        <taxon>Pseudomonadota</taxon>
        <taxon>Betaproteobacteria</taxon>
        <taxon>Burkholderiales</taxon>
        <taxon>Comamonadaceae</taxon>
        <taxon>Ramlibacter</taxon>
    </lineage>
</organism>
<evidence type="ECO:0000256" key="1">
    <source>
        <dbReference type="SAM" id="SignalP"/>
    </source>
</evidence>
<proteinExistence type="predicted"/>
<dbReference type="AlphaFoldDB" id="A0A4Z0BUF4"/>
<dbReference type="OrthoDB" id="7597370at2"/>
<dbReference type="EMBL" id="SMLK01000003">
    <property type="protein sequence ID" value="TFZ01898.1"/>
    <property type="molecule type" value="Genomic_DNA"/>
</dbReference>
<gene>
    <name evidence="2" type="ORF">EZ216_11960</name>
</gene>
<feature type="chain" id="PRO_5021222167" evidence="1">
    <location>
        <begin position="31"/>
        <end position="180"/>
    </location>
</feature>
<evidence type="ECO:0000313" key="2">
    <source>
        <dbReference type="EMBL" id="TFZ01898.1"/>
    </source>
</evidence>
<dbReference type="Proteomes" id="UP000297839">
    <property type="component" value="Unassembled WGS sequence"/>
</dbReference>
<keyword evidence="1" id="KW-0732">Signal</keyword>
<accession>A0A4Z0BUF4</accession>
<name>A0A4Z0BUF4_9BURK</name>
<keyword evidence="3" id="KW-1185">Reference proteome</keyword>
<reference evidence="2 3" key="1">
    <citation type="submission" date="2019-03" db="EMBL/GenBank/DDBJ databases">
        <title>Ramlibacter sp. 18x22-1, whole genome shotgun sequence.</title>
        <authorList>
            <person name="Zhang X."/>
            <person name="Feng G."/>
            <person name="Zhu H."/>
        </authorList>
    </citation>
    <scope>NUCLEOTIDE SEQUENCE [LARGE SCALE GENOMIC DNA]</scope>
    <source>
        <strain evidence="2 3">18x22-1</strain>
    </source>
</reference>
<feature type="signal peptide" evidence="1">
    <location>
        <begin position="1"/>
        <end position="30"/>
    </location>
</feature>
<evidence type="ECO:0000313" key="3">
    <source>
        <dbReference type="Proteomes" id="UP000297839"/>
    </source>
</evidence>
<dbReference type="RefSeq" id="WP_135249998.1">
    <property type="nucleotide sequence ID" value="NZ_SMLK01000003.1"/>
</dbReference>
<comment type="caution">
    <text evidence="2">The sequence shown here is derived from an EMBL/GenBank/DDBJ whole genome shotgun (WGS) entry which is preliminary data.</text>
</comment>